<comment type="caution">
    <text evidence="1">The sequence shown here is derived from an EMBL/GenBank/DDBJ whole genome shotgun (WGS) entry which is preliminary data.</text>
</comment>
<accession>A0ABS4XNL9</accession>
<reference evidence="1 2" key="1">
    <citation type="submission" date="2021-03" db="EMBL/GenBank/DDBJ databases">
        <title>Sequencing the genomes of 1000 actinobacteria strains.</title>
        <authorList>
            <person name="Klenk H.-P."/>
        </authorList>
    </citation>
    <scope>NUCLEOTIDE SEQUENCE [LARGE SCALE GENOMIC DNA]</scope>
    <source>
        <strain evidence="1 2">DSM 20168</strain>
    </source>
</reference>
<organism evidence="1 2">
    <name type="scientific">Glutamicibacter protophormiae</name>
    <name type="common">Brevibacterium protophormiae</name>
    <dbReference type="NCBI Taxonomy" id="37930"/>
    <lineage>
        <taxon>Bacteria</taxon>
        <taxon>Bacillati</taxon>
        <taxon>Actinomycetota</taxon>
        <taxon>Actinomycetes</taxon>
        <taxon>Micrococcales</taxon>
        <taxon>Micrococcaceae</taxon>
        <taxon>Glutamicibacter</taxon>
    </lineage>
</organism>
<dbReference type="Proteomes" id="UP001195422">
    <property type="component" value="Unassembled WGS sequence"/>
</dbReference>
<evidence type="ECO:0000313" key="2">
    <source>
        <dbReference type="Proteomes" id="UP001195422"/>
    </source>
</evidence>
<sequence>MGLFARKQSTAPGTGDDWERRLEALEPLRVGKADFRARVLGAGRRGTQRIPAVELAVSGTAGHFRADELESFLGGRLGIPETLHNSPSPLFMATGAHAGADSPAGDALAHAARDEAAVLQPATEGLRCLVLFSPADQQRITRWLALFPRP</sequence>
<name>A0ABS4XNL9_GLUPR</name>
<protein>
    <submittedName>
        <fullName evidence="1">Uncharacterized protein</fullName>
    </submittedName>
</protein>
<keyword evidence="2" id="KW-1185">Reference proteome</keyword>
<dbReference type="EMBL" id="JAGIOJ010000001">
    <property type="protein sequence ID" value="MBP2398110.1"/>
    <property type="molecule type" value="Genomic_DNA"/>
</dbReference>
<gene>
    <name evidence="1" type="ORF">JOF39_001191</name>
</gene>
<evidence type="ECO:0000313" key="1">
    <source>
        <dbReference type="EMBL" id="MBP2398110.1"/>
    </source>
</evidence>
<proteinExistence type="predicted"/>
<dbReference type="RefSeq" id="WP_188949754.1">
    <property type="nucleotide sequence ID" value="NZ_BMPH01000017.1"/>
</dbReference>